<evidence type="ECO:0000259" key="3">
    <source>
        <dbReference type="PROSITE" id="PS50977"/>
    </source>
</evidence>
<feature type="DNA-binding region" description="H-T-H motif" evidence="2">
    <location>
        <begin position="32"/>
        <end position="51"/>
    </location>
</feature>
<comment type="caution">
    <text evidence="4">The sequence shown here is derived from an EMBL/GenBank/DDBJ whole genome shotgun (WGS) entry which is preliminary data.</text>
</comment>
<dbReference type="PANTHER" id="PTHR43479:SF11">
    <property type="entry name" value="ACREF_ENVCD OPERON REPRESSOR-RELATED"/>
    <property type="match status" value="1"/>
</dbReference>
<keyword evidence="1 2" id="KW-0238">DNA-binding</keyword>
<dbReference type="GO" id="GO:0003677">
    <property type="term" value="F:DNA binding"/>
    <property type="evidence" value="ECO:0007669"/>
    <property type="project" value="UniProtKB-UniRule"/>
</dbReference>
<proteinExistence type="predicted"/>
<organism evidence="4 5">
    <name type="scientific">Clostridium fungisolvens</name>
    <dbReference type="NCBI Taxonomy" id="1604897"/>
    <lineage>
        <taxon>Bacteria</taxon>
        <taxon>Bacillati</taxon>
        <taxon>Bacillota</taxon>
        <taxon>Clostridia</taxon>
        <taxon>Eubacteriales</taxon>
        <taxon>Clostridiaceae</taxon>
        <taxon>Clostridium</taxon>
    </lineage>
</organism>
<protein>
    <recommendedName>
        <fullName evidence="3">HTH tetR-type domain-containing protein</fullName>
    </recommendedName>
</protein>
<evidence type="ECO:0000256" key="2">
    <source>
        <dbReference type="PROSITE-ProRule" id="PRU00335"/>
    </source>
</evidence>
<dbReference type="InterPro" id="IPR050624">
    <property type="entry name" value="HTH-type_Tx_Regulator"/>
</dbReference>
<dbReference type="InterPro" id="IPR001647">
    <property type="entry name" value="HTH_TetR"/>
</dbReference>
<dbReference type="Gene3D" id="1.10.357.10">
    <property type="entry name" value="Tetracycline Repressor, domain 2"/>
    <property type="match status" value="1"/>
</dbReference>
<gene>
    <name evidence="4" type="ORF">bsdtw1_01534</name>
</gene>
<dbReference type="PROSITE" id="PS50977">
    <property type="entry name" value="HTH_TETR_2"/>
    <property type="match status" value="1"/>
</dbReference>
<keyword evidence="5" id="KW-1185">Reference proteome</keyword>
<reference evidence="4 5" key="1">
    <citation type="submission" date="2020-07" db="EMBL/GenBank/DDBJ databases">
        <title>A new beta-1,3-glucan-decomposing anaerobic bacterium isolated from anoxic soil subjected to biological soil disinfestation.</title>
        <authorList>
            <person name="Ueki A."/>
            <person name="Tonouchi A."/>
        </authorList>
    </citation>
    <scope>NUCLEOTIDE SEQUENCE [LARGE SCALE GENOMIC DNA]</scope>
    <source>
        <strain evidence="4 5">TW1</strain>
    </source>
</reference>
<dbReference type="SUPFAM" id="SSF46689">
    <property type="entry name" value="Homeodomain-like"/>
    <property type="match status" value="1"/>
</dbReference>
<name>A0A6V8SDZ3_9CLOT</name>
<dbReference type="PANTHER" id="PTHR43479">
    <property type="entry name" value="ACREF/ENVCD OPERON REPRESSOR-RELATED"/>
    <property type="match status" value="1"/>
</dbReference>
<evidence type="ECO:0000256" key="1">
    <source>
        <dbReference type="ARBA" id="ARBA00023125"/>
    </source>
</evidence>
<dbReference type="AlphaFoldDB" id="A0A6V8SDZ3"/>
<dbReference type="InterPro" id="IPR009057">
    <property type="entry name" value="Homeodomain-like_sf"/>
</dbReference>
<dbReference type="Pfam" id="PF14278">
    <property type="entry name" value="TetR_C_8"/>
    <property type="match status" value="1"/>
</dbReference>
<dbReference type="InterPro" id="IPR039532">
    <property type="entry name" value="TetR_C_Firmicutes"/>
</dbReference>
<dbReference type="RefSeq" id="WP_183276957.1">
    <property type="nucleotide sequence ID" value="NZ_BLZR01000001.1"/>
</dbReference>
<feature type="domain" description="HTH tetR-type" evidence="3">
    <location>
        <begin position="9"/>
        <end position="69"/>
    </location>
</feature>
<dbReference type="Proteomes" id="UP000580568">
    <property type="component" value="Unassembled WGS sequence"/>
</dbReference>
<dbReference type="EMBL" id="BLZR01000001">
    <property type="protein sequence ID" value="GFP75454.1"/>
    <property type="molecule type" value="Genomic_DNA"/>
</dbReference>
<accession>A0A6V8SDZ3</accession>
<evidence type="ECO:0000313" key="4">
    <source>
        <dbReference type="EMBL" id="GFP75454.1"/>
    </source>
</evidence>
<evidence type="ECO:0000313" key="5">
    <source>
        <dbReference type="Proteomes" id="UP000580568"/>
    </source>
</evidence>
<sequence>MKKKTGQTEMTQRNFQDAFWLLYEKKSIDKITVKDICSLAGYDRSTFYRYYADVYDILHELENQILDEVDEFVVHLVKQANNFDASQALQAILGTFARLNKYIIVLLGPHGDTEFIRKIVENLKPIWIKYFFRTNQYTAAEVDFLMEYYISGLISMYQKWFCDNNGVSIERIIQLSYQTLPDATIFENFYK</sequence>